<organism evidence="2">
    <name type="scientific">Rhizophora mucronata</name>
    <name type="common">Asiatic mangrove</name>
    <dbReference type="NCBI Taxonomy" id="61149"/>
    <lineage>
        <taxon>Eukaryota</taxon>
        <taxon>Viridiplantae</taxon>
        <taxon>Streptophyta</taxon>
        <taxon>Embryophyta</taxon>
        <taxon>Tracheophyta</taxon>
        <taxon>Spermatophyta</taxon>
        <taxon>Magnoliopsida</taxon>
        <taxon>eudicotyledons</taxon>
        <taxon>Gunneridae</taxon>
        <taxon>Pentapetalae</taxon>
        <taxon>rosids</taxon>
        <taxon>fabids</taxon>
        <taxon>Malpighiales</taxon>
        <taxon>Rhizophoraceae</taxon>
        <taxon>Rhizophora</taxon>
    </lineage>
</organism>
<evidence type="ECO:0000313" key="2">
    <source>
        <dbReference type="EMBL" id="MBX38043.1"/>
    </source>
</evidence>
<protein>
    <submittedName>
        <fullName evidence="2">Uncharacterized protein</fullName>
    </submittedName>
</protein>
<feature type="region of interest" description="Disordered" evidence="1">
    <location>
        <begin position="1"/>
        <end position="22"/>
    </location>
</feature>
<dbReference type="AlphaFoldDB" id="A0A2P2N6G0"/>
<sequence length="39" mass="4618">MSQAKRCNGRVYFDRNPKDHNEPLQRITNKFELGVQTIL</sequence>
<feature type="compositionally biased region" description="Basic and acidic residues" evidence="1">
    <location>
        <begin position="12"/>
        <end position="22"/>
    </location>
</feature>
<accession>A0A2P2N6G0</accession>
<proteinExistence type="predicted"/>
<evidence type="ECO:0000256" key="1">
    <source>
        <dbReference type="SAM" id="MobiDB-lite"/>
    </source>
</evidence>
<dbReference type="EMBL" id="GGEC01057559">
    <property type="protein sequence ID" value="MBX38043.1"/>
    <property type="molecule type" value="Transcribed_RNA"/>
</dbReference>
<reference evidence="2" key="1">
    <citation type="submission" date="2018-02" db="EMBL/GenBank/DDBJ databases">
        <title>Rhizophora mucronata_Transcriptome.</title>
        <authorList>
            <person name="Meera S.P."/>
            <person name="Sreeshan A."/>
            <person name="Augustine A."/>
        </authorList>
    </citation>
    <scope>NUCLEOTIDE SEQUENCE</scope>
    <source>
        <tissue evidence="2">Leaf</tissue>
    </source>
</reference>
<name>A0A2P2N6G0_RHIMU</name>